<comment type="caution">
    <text evidence="1">The sequence shown here is derived from an EMBL/GenBank/DDBJ whole genome shotgun (WGS) entry which is preliminary data.</text>
</comment>
<reference evidence="1 2" key="1">
    <citation type="journal article" date="2007" name="Int. J. Syst. Evol. Microbiol.">
        <title>Marixanthomonas ophiurae gen. nov., sp. nov., a marine bacterium of the family Flavobacteriaceae isolated from a deep-sea brittle star.</title>
        <authorList>
            <person name="Romanenko L.A."/>
            <person name="Uchino M."/>
            <person name="Frolova G.M."/>
            <person name="Mikhailov V.V."/>
        </authorList>
    </citation>
    <scope>NUCLEOTIDE SEQUENCE [LARGE SCALE GENOMIC DNA]</scope>
    <source>
        <strain evidence="1 2">KMM 3046</strain>
    </source>
</reference>
<proteinExistence type="predicted"/>
<dbReference type="RefSeq" id="WP_117159045.1">
    <property type="nucleotide sequence ID" value="NZ_QVID01000001.1"/>
</dbReference>
<dbReference type="Proteomes" id="UP000261082">
    <property type="component" value="Unassembled WGS sequence"/>
</dbReference>
<evidence type="ECO:0000313" key="2">
    <source>
        <dbReference type="Proteomes" id="UP000261082"/>
    </source>
</evidence>
<accession>A0A3E1QCV5</accession>
<organism evidence="1 2">
    <name type="scientific">Marixanthomonas ophiurae</name>
    <dbReference type="NCBI Taxonomy" id="387659"/>
    <lineage>
        <taxon>Bacteria</taxon>
        <taxon>Pseudomonadati</taxon>
        <taxon>Bacteroidota</taxon>
        <taxon>Flavobacteriia</taxon>
        <taxon>Flavobacteriales</taxon>
        <taxon>Flavobacteriaceae</taxon>
        <taxon>Marixanthomonas</taxon>
    </lineage>
</organism>
<keyword evidence="2" id="KW-1185">Reference proteome</keyword>
<evidence type="ECO:0000313" key="1">
    <source>
        <dbReference type="EMBL" id="RFN59985.1"/>
    </source>
</evidence>
<dbReference type="EMBL" id="QVID01000001">
    <property type="protein sequence ID" value="RFN59985.1"/>
    <property type="molecule type" value="Genomic_DNA"/>
</dbReference>
<protein>
    <submittedName>
        <fullName evidence="1">Uncharacterized protein</fullName>
    </submittedName>
</protein>
<dbReference type="OrthoDB" id="1438733at2"/>
<gene>
    <name evidence="1" type="ORF">DZ858_08035</name>
</gene>
<sequence>MKKIAITLMVCALTICCKGQKESLYSSQDIVKEEEEVKKESINLEETVGIAKLDHVQNTQKVIIYKIEDVLIEGTTNEYGKKAVKQGSLINKEADTFLTEITNSNNYNTTDDKSIAFEPDYQYELCAENCELSILLDSKNKKLGFINLEGQEVISVRDNFVSFLKKEKK</sequence>
<name>A0A3E1QCV5_9FLAO</name>
<dbReference type="AlphaFoldDB" id="A0A3E1QCV5"/>